<keyword evidence="2" id="KW-1185">Reference proteome</keyword>
<dbReference type="AlphaFoldDB" id="A0A453I1T6"/>
<dbReference type="Proteomes" id="UP000015105">
    <property type="component" value="Chromosome 4D"/>
</dbReference>
<dbReference type="EnsemblPlants" id="AET4Gv20405100.10">
    <property type="protein sequence ID" value="AET4Gv20405100.10"/>
    <property type="gene ID" value="AET4Gv20405100"/>
</dbReference>
<protein>
    <submittedName>
        <fullName evidence="1">Uncharacterized protein</fullName>
    </submittedName>
</protein>
<organism evidence="1 2">
    <name type="scientific">Aegilops tauschii subsp. strangulata</name>
    <name type="common">Goatgrass</name>
    <dbReference type="NCBI Taxonomy" id="200361"/>
    <lineage>
        <taxon>Eukaryota</taxon>
        <taxon>Viridiplantae</taxon>
        <taxon>Streptophyta</taxon>
        <taxon>Embryophyta</taxon>
        <taxon>Tracheophyta</taxon>
        <taxon>Spermatophyta</taxon>
        <taxon>Magnoliopsida</taxon>
        <taxon>Liliopsida</taxon>
        <taxon>Poales</taxon>
        <taxon>Poaceae</taxon>
        <taxon>BOP clade</taxon>
        <taxon>Pooideae</taxon>
        <taxon>Triticodae</taxon>
        <taxon>Triticeae</taxon>
        <taxon>Triticinae</taxon>
        <taxon>Aegilops</taxon>
    </lineage>
</organism>
<evidence type="ECO:0000313" key="1">
    <source>
        <dbReference type="EnsemblPlants" id="AET4Gv20405100.10"/>
    </source>
</evidence>
<reference evidence="1" key="4">
    <citation type="submission" date="2019-03" db="UniProtKB">
        <authorList>
            <consortium name="EnsemblPlants"/>
        </authorList>
    </citation>
    <scope>IDENTIFICATION</scope>
</reference>
<name>A0A453I1T6_AEGTS</name>
<reference evidence="1" key="3">
    <citation type="journal article" date="2017" name="Nature">
        <title>Genome sequence of the progenitor of the wheat D genome Aegilops tauschii.</title>
        <authorList>
            <person name="Luo M.C."/>
            <person name="Gu Y.Q."/>
            <person name="Puiu D."/>
            <person name="Wang H."/>
            <person name="Twardziok S.O."/>
            <person name="Deal K.R."/>
            <person name="Huo N."/>
            <person name="Zhu T."/>
            <person name="Wang L."/>
            <person name="Wang Y."/>
            <person name="McGuire P.E."/>
            <person name="Liu S."/>
            <person name="Long H."/>
            <person name="Ramasamy R.K."/>
            <person name="Rodriguez J.C."/>
            <person name="Van S.L."/>
            <person name="Yuan L."/>
            <person name="Wang Z."/>
            <person name="Xia Z."/>
            <person name="Xiao L."/>
            <person name="Anderson O.D."/>
            <person name="Ouyang S."/>
            <person name="Liang Y."/>
            <person name="Zimin A.V."/>
            <person name="Pertea G."/>
            <person name="Qi P."/>
            <person name="Bennetzen J.L."/>
            <person name="Dai X."/>
            <person name="Dawson M.W."/>
            <person name="Muller H.G."/>
            <person name="Kugler K."/>
            <person name="Rivarola-Duarte L."/>
            <person name="Spannagl M."/>
            <person name="Mayer K.F.X."/>
            <person name="Lu F.H."/>
            <person name="Bevan M.W."/>
            <person name="Leroy P."/>
            <person name="Li P."/>
            <person name="You F.M."/>
            <person name="Sun Q."/>
            <person name="Liu Z."/>
            <person name="Lyons E."/>
            <person name="Wicker T."/>
            <person name="Salzberg S.L."/>
            <person name="Devos K.M."/>
            <person name="Dvorak J."/>
        </authorList>
    </citation>
    <scope>NUCLEOTIDE SEQUENCE [LARGE SCALE GENOMIC DNA]</scope>
    <source>
        <strain evidence="1">cv. AL8/78</strain>
    </source>
</reference>
<reference evidence="2" key="1">
    <citation type="journal article" date="2014" name="Science">
        <title>Ancient hybridizations among the ancestral genomes of bread wheat.</title>
        <authorList>
            <consortium name="International Wheat Genome Sequencing Consortium,"/>
            <person name="Marcussen T."/>
            <person name="Sandve S.R."/>
            <person name="Heier L."/>
            <person name="Spannagl M."/>
            <person name="Pfeifer M."/>
            <person name="Jakobsen K.S."/>
            <person name="Wulff B.B."/>
            <person name="Steuernagel B."/>
            <person name="Mayer K.F."/>
            <person name="Olsen O.A."/>
        </authorList>
    </citation>
    <scope>NUCLEOTIDE SEQUENCE [LARGE SCALE GENOMIC DNA]</scope>
    <source>
        <strain evidence="2">cv. AL8/78</strain>
    </source>
</reference>
<proteinExistence type="predicted"/>
<evidence type="ECO:0000313" key="2">
    <source>
        <dbReference type="Proteomes" id="UP000015105"/>
    </source>
</evidence>
<reference evidence="2" key="2">
    <citation type="journal article" date="2017" name="Nat. Plants">
        <title>The Aegilops tauschii genome reveals multiple impacts of transposons.</title>
        <authorList>
            <person name="Zhao G."/>
            <person name="Zou C."/>
            <person name="Li K."/>
            <person name="Wang K."/>
            <person name="Li T."/>
            <person name="Gao L."/>
            <person name="Zhang X."/>
            <person name="Wang H."/>
            <person name="Yang Z."/>
            <person name="Liu X."/>
            <person name="Jiang W."/>
            <person name="Mao L."/>
            <person name="Kong X."/>
            <person name="Jiao Y."/>
            <person name="Jia J."/>
        </authorList>
    </citation>
    <scope>NUCLEOTIDE SEQUENCE [LARGE SCALE GENOMIC DNA]</scope>
    <source>
        <strain evidence="2">cv. AL8/78</strain>
    </source>
</reference>
<reference evidence="1" key="5">
    <citation type="journal article" date="2021" name="G3 (Bethesda)">
        <title>Aegilops tauschii genome assembly Aet v5.0 features greater sequence contiguity and improved annotation.</title>
        <authorList>
            <person name="Wang L."/>
            <person name="Zhu T."/>
            <person name="Rodriguez J.C."/>
            <person name="Deal K.R."/>
            <person name="Dubcovsky J."/>
            <person name="McGuire P.E."/>
            <person name="Lux T."/>
            <person name="Spannagl M."/>
            <person name="Mayer K.F.X."/>
            <person name="Baldrich P."/>
            <person name="Meyers B.C."/>
            <person name="Huo N."/>
            <person name="Gu Y.Q."/>
            <person name="Zhou H."/>
            <person name="Devos K.M."/>
            <person name="Bennetzen J.L."/>
            <person name="Unver T."/>
            <person name="Budak H."/>
            <person name="Gulick P.J."/>
            <person name="Galiba G."/>
            <person name="Kalapos B."/>
            <person name="Nelson D.R."/>
            <person name="Li P."/>
            <person name="You F.M."/>
            <person name="Luo M.C."/>
            <person name="Dvorak J."/>
        </authorList>
    </citation>
    <scope>NUCLEOTIDE SEQUENCE [LARGE SCALE GENOMIC DNA]</scope>
    <source>
        <strain evidence="1">cv. AL8/78</strain>
    </source>
</reference>
<accession>A0A453I1T6</accession>
<dbReference type="Gramene" id="AET4Gv20405100.10">
    <property type="protein sequence ID" value="AET4Gv20405100.10"/>
    <property type="gene ID" value="AET4Gv20405100"/>
</dbReference>
<sequence length="34" mass="3878">MNLTSCSELSLYACQNSCFILNFGLEMWRSSVET</sequence>